<keyword evidence="9 12" id="KW-0472">Membrane</keyword>
<accession>A0A1L0DN93</accession>
<dbReference type="GO" id="GO:0005789">
    <property type="term" value="C:endoplasmic reticulum membrane"/>
    <property type="evidence" value="ECO:0007669"/>
    <property type="project" value="UniProtKB-SubCell"/>
</dbReference>
<evidence type="ECO:0000313" key="13">
    <source>
        <dbReference type="EMBL" id="SGZ57328.1"/>
    </source>
</evidence>
<evidence type="ECO:0000256" key="8">
    <source>
        <dbReference type="ARBA" id="ARBA00022989"/>
    </source>
</evidence>
<evidence type="ECO:0000256" key="2">
    <source>
        <dbReference type="ARBA" id="ARBA00004687"/>
    </source>
</evidence>
<dbReference type="Pfam" id="PF01663">
    <property type="entry name" value="Phosphodiest"/>
    <property type="match status" value="1"/>
</dbReference>
<feature type="transmembrane region" description="Helical" evidence="12">
    <location>
        <begin position="653"/>
        <end position="673"/>
    </location>
</feature>
<proteinExistence type="inferred from homology"/>
<reference evidence="13 14" key="1">
    <citation type="submission" date="2016-10" db="EMBL/GenBank/DDBJ databases">
        <authorList>
            <person name="de Groot N.N."/>
        </authorList>
    </citation>
    <scope>NUCLEOTIDE SEQUENCE [LARGE SCALE GENOMIC DNA]</scope>
    <source>
        <strain evidence="13 14">CBS 141442</strain>
    </source>
</reference>
<dbReference type="InterPro" id="IPR017850">
    <property type="entry name" value="Alkaline_phosphatase_core_sf"/>
</dbReference>
<dbReference type="InterPro" id="IPR002591">
    <property type="entry name" value="Phosphodiest/P_Trfase"/>
</dbReference>
<feature type="transmembrane region" description="Helical" evidence="12">
    <location>
        <begin position="616"/>
        <end position="633"/>
    </location>
</feature>
<feature type="transmembrane region" description="Helical" evidence="12">
    <location>
        <begin position="920"/>
        <end position="941"/>
    </location>
</feature>
<comment type="pathway">
    <text evidence="2">Glycolipid biosynthesis; glycosylphosphatidylinositol-anchor biosynthesis.</text>
</comment>
<keyword evidence="10" id="KW-0325">Glycoprotein</keyword>
<evidence type="ECO:0000313" key="14">
    <source>
        <dbReference type="Proteomes" id="UP000182334"/>
    </source>
</evidence>
<comment type="subcellular location">
    <subcellularLocation>
        <location evidence="1">Endoplasmic reticulum membrane</location>
        <topology evidence="1">Multi-pass membrane protein</topology>
    </subcellularLocation>
</comment>
<evidence type="ECO:0000256" key="4">
    <source>
        <dbReference type="ARBA" id="ARBA00022502"/>
    </source>
</evidence>
<dbReference type="PANTHER" id="PTHR23071:SF1">
    <property type="entry name" value="GPI ETHANOLAMINE PHOSPHATE TRANSFERASE 3"/>
    <property type="match status" value="1"/>
</dbReference>
<feature type="transmembrane region" description="Helical" evidence="12">
    <location>
        <begin position="587"/>
        <end position="604"/>
    </location>
</feature>
<dbReference type="OrthoDB" id="272139at2759"/>
<feature type="transmembrane region" description="Helical" evidence="12">
    <location>
        <begin position="685"/>
        <end position="704"/>
    </location>
</feature>
<keyword evidence="8 12" id="KW-1133">Transmembrane helix</keyword>
<keyword evidence="7" id="KW-0256">Endoplasmic reticulum</keyword>
<dbReference type="STRING" id="45354.A0A1L0DN93"/>
<feature type="transmembrane region" description="Helical" evidence="12">
    <location>
        <begin position="24"/>
        <end position="47"/>
    </location>
</feature>
<dbReference type="SUPFAM" id="SSF53649">
    <property type="entry name" value="Alkaline phosphatase-like"/>
    <property type="match status" value="1"/>
</dbReference>
<gene>
    <name evidence="13" type="ORF">SAMEA4029010_CIC11G00000002194</name>
</gene>
<feature type="transmembrane region" description="Helical" evidence="12">
    <location>
        <begin position="953"/>
        <end position="979"/>
    </location>
</feature>
<dbReference type="InterPro" id="IPR039524">
    <property type="entry name" value="PIGO/GPI13"/>
</dbReference>
<feature type="region of interest" description="Disordered" evidence="11">
    <location>
        <begin position="767"/>
        <end position="810"/>
    </location>
</feature>
<dbReference type="InterPro" id="IPR037675">
    <property type="entry name" value="PIG-O_N"/>
</dbReference>
<name>A0A1L0DN93_9ASCO</name>
<dbReference type="GO" id="GO:0051377">
    <property type="term" value="F:mannose-ethanolamine phosphotransferase activity"/>
    <property type="evidence" value="ECO:0007669"/>
    <property type="project" value="InterPro"/>
</dbReference>
<dbReference type="EMBL" id="LT635761">
    <property type="protein sequence ID" value="SGZ57328.1"/>
    <property type="molecule type" value="Genomic_DNA"/>
</dbReference>
<feature type="transmembrane region" description="Helical" evidence="12">
    <location>
        <begin position="732"/>
        <end position="749"/>
    </location>
</feature>
<feature type="transmembrane region" description="Helical" evidence="12">
    <location>
        <begin position="451"/>
        <end position="471"/>
    </location>
</feature>
<feature type="transmembrane region" description="Helical" evidence="12">
    <location>
        <begin position="847"/>
        <end position="867"/>
    </location>
</feature>
<evidence type="ECO:0000256" key="10">
    <source>
        <dbReference type="ARBA" id="ARBA00023180"/>
    </source>
</evidence>
<evidence type="ECO:0000256" key="11">
    <source>
        <dbReference type="SAM" id="MobiDB-lite"/>
    </source>
</evidence>
<feature type="transmembrane region" description="Helical" evidence="12">
    <location>
        <begin position="557"/>
        <end position="581"/>
    </location>
</feature>
<dbReference type="Gene3D" id="3.40.720.10">
    <property type="entry name" value="Alkaline Phosphatase, subunit A"/>
    <property type="match status" value="1"/>
</dbReference>
<evidence type="ECO:0000256" key="3">
    <source>
        <dbReference type="ARBA" id="ARBA00008695"/>
    </source>
</evidence>
<dbReference type="CDD" id="cd16023">
    <property type="entry name" value="GPI_EPT_3"/>
    <property type="match status" value="1"/>
</dbReference>
<dbReference type="UniPathway" id="UPA00196"/>
<protein>
    <submittedName>
        <fullName evidence="13">CIC11C00000002194</fullName>
    </submittedName>
</protein>
<keyword evidence="14" id="KW-1185">Reference proteome</keyword>
<feature type="transmembrane region" description="Helical" evidence="12">
    <location>
        <begin position="991"/>
        <end position="1017"/>
    </location>
</feature>
<sequence length="1031" mass="117400">MRRVLLLQQQQQARNRMKHQKLKVAFFGYIVVLVFFALLQFIGVYFFSKGFLLSRQVLPNIAECDLGDGFSACMQPKFDKAVVLIIDALRFDFVVPVDEADANTYYHNNFPILHGLMESEPNNAVLLKFMADPPTTTLQRLKGLTTGSLPTFIDAGSNFNGDALTEDNWILQLQKHNKSIAFMGDDTWTAMFNDYINPELNYPYDSLNVWDLHTVDNGVLEHLFPLLEPQRKSEWDVLIGHFLGVDHAGHRYGPDHFAMREKLQQMNGVIEDVIKKLDDKTLLVVMGDHGMDHTGNHGGDSLPELESTIFFYSKNKKFKPNRLPQDKYDTSGLGANYRSVNQIDLVPTISLLLGLPIPYNNLGFPIDELFSSEKELSQASFLAITQLETYRNSSAEVQGNSKIYEKYHFLMDHYHKFGANKKYFNELVLESRGYQQEFLEYCESLWARFDMVLIGIGIAVLLLSLSFMITYSRSIPSVRVSTMSFEFIGSVIAMTLLGLVLSFSIFIVLRPAGVNLKFCLLVGTAAGISIGFWAPIMDRFSVVWLFHQIFDFFAYNFNSWSALGILLSLLHCMIFASNSYVVWEDKLVLYFVLTFGFCCLYACLTSDKPRIQKILAASHAVTFIVLSRLVSMINLCREEQQPYCIPTFKTTWWSVIGLHFASFLLPMTIKSFYKLADSYYSAAPLWIETGMTFLMFMNATYWTFEYLENDDFFQSKTKDWISADLIKSLKLAIARIVLFVVLVLANFSWSRGPLCVKIQLAKPDENSTEAQHVESGENQDEGEDENDEQDDRDDEGELAESGERPEPIPQKPTTVILGYNNVYGSSYFLLVVNITVAVLLVTKPLGALSICMLVVQLLSLLELFHFLDIRRNLVAPIVFGLLGYQHYFSTGHQATIPSIQWEVGFMTTQTIMFPFTHLNISLNTFGLFLIVCLSVPLITLWRLPPSAKPITVLLQIVTNITTLLTYQTFTSLMSFVFAAHFRRHLMVWKIFAPRFMFSALLLIVFNVALTVITLWLATGRVLTQINRIFSK</sequence>
<dbReference type="PANTHER" id="PTHR23071">
    <property type="entry name" value="PHOSPHATIDYLINOSITOL GLYCAN"/>
    <property type="match status" value="1"/>
</dbReference>
<feature type="transmembrane region" description="Helical" evidence="12">
    <location>
        <begin position="821"/>
        <end position="841"/>
    </location>
</feature>
<keyword evidence="6 12" id="KW-0812">Transmembrane</keyword>
<evidence type="ECO:0000256" key="9">
    <source>
        <dbReference type="ARBA" id="ARBA00023136"/>
    </source>
</evidence>
<evidence type="ECO:0000256" key="6">
    <source>
        <dbReference type="ARBA" id="ARBA00022692"/>
    </source>
</evidence>
<dbReference type="AlphaFoldDB" id="A0A1L0DN93"/>
<evidence type="ECO:0000256" key="7">
    <source>
        <dbReference type="ARBA" id="ARBA00022824"/>
    </source>
</evidence>
<feature type="transmembrane region" description="Helical" evidence="12">
    <location>
        <begin position="515"/>
        <end position="536"/>
    </location>
</feature>
<evidence type="ECO:0000256" key="5">
    <source>
        <dbReference type="ARBA" id="ARBA00022679"/>
    </source>
</evidence>
<comment type="similarity">
    <text evidence="3">Belongs to the PIGG/PIGN/PIGO family. PIGO subfamily.</text>
</comment>
<evidence type="ECO:0000256" key="12">
    <source>
        <dbReference type="SAM" id="Phobius"/>
    </source>
</evidence>
<feature type="transmembrane region" description="Helical" evidence="12">
    <location>
        <begin position="483"/>
        <end position="509"/>
    </location>
</feature>
<dbReference type="GO" id="GO:0006506">
    <property type="term" value="P:GPI anchor biosynthetic process"/>
    <property type="evidence" value="ECO:0007669"/>
    <property type="project" value="UniProtKB-UniPathway"/>
</dbReference>
<keyword evidence="4" id="KW-0337">GPI-anchor biosynthesis</keyword>
<evidence type="ECO:0000256" key="1">
    <source>
        <dbReference type="ARBA" id="ARBA00004477"/>
    </source>
</evidence>
<dbReference type="Proteomes" id="UP000182334">
    <property type="component" value="Chromosome VI"/>
</dbReference>
<keyword evidence="5" id="KW-0808">Transferase</keyword>
<organism evidence="13 14">
    <name type="scientific">Sungouiella intermedia</name>
    <dbReference type="NCBI Taxonomy" id="45354"/>
    <lineage>
        <taxon>Eukaryota</taxon>
        <taxon>Fungi</taxon>
        <taxon>Dikarya</taxon>
        <taxon>Ascomycota</taxon>
        <taxon>Saccharomycotina</taxon>
        <taxon>Pichiomycetes</taxon>
        <taxon>Metschnikowiaceae</taxon>
        <taxon>Sungouiella</taxon>
    </lineage>
</organism>
<feature type="compositionally biased region" description="Acidic residues" evidence="11">
    <location>
        <begin position="777"/>
        <end position="800"/>
    </location>
</feature>